<keyword evidence="2" id="KW-1185">Reference proteome</keyword>
<name>A0AAE7RWL2_9CAUD</name>
<protein>
    <submittedName>
        <fullName evidence="1">Uncharacterized protein</fullName>
    </submittedName>
</protein>
<organism evidence="1 2">
    <name type="scientific">uncultured phage cr105_1</name>
    <dbReference type="NCBI Taxonomy" id="2986415"/>
    <lineage>
        <taxon>Viruses</taxon>
        <taxon>Duplodnaviria</taxon>
        <taxon>Heunggongvirae</taxon>
        <taxon>Uroviricota</taxon>
        <taxon>Caudoviricetes</taxon>
        <taxon>Crassvirales</taxon>
        <taxon>Suoliviridae</taxon>
        <taxon>Loutivirinae</taxon>
        <taxon>Buchavirus</taxon>
        <taxon>Buchavirus intestinalis</taxon>
    </lineage>
</organism>
<dbReference type="EMBL" id="MZ130493">
    <property type="protein sequence ID" value="QWM90741.2"/>
    <property type="molecule type" value="Genomic_DNA"/>
</dbReference>
<evidence type="ECO:0000313" key="2">
    <source>
        <dbReference type="Proteomes" id="UP000827483"/>
    </source>
</evidence>
<proteinExistence type="predicted"/>
<accession>A0AAE7RWL2</accession>
<gene>
    <name evidence="1" type="primary">gp_72771</name>
</gene>
<sequence>MQIKKWFSFESKTEQKEVIKMINNSRTDMEAAMSLNEKFPHLSLSSLLEVIQNNFNNEINKKSQL</sequence>
<dbReference type="Proteomes" id="UP000827483">
    <property type="component" value="Segment"/>
</dbReference>
<reference evidence="1 2" key="1">
    <citation type="submission" date="2021-04" db="EMBL/GenBank/DDBJ databases">
        <authorList>
            <person name="Shkoporov A.N."/>
            <person name="Stockdale S.R."/>
            <person name="Guerin E."/>
            <person name="Ross R.P."/>
            <person name="Hill C."/>
        </authorList>
    </citation>
    <scope>NUCLEOTIDE SEQUENCE [LARGE SCALE GENOMIC DNA]</scope>
    <source>
        <strain evidence="2">cr105_1</strain>
    </source>
</reference>
<evidence type="ECO:0000313" key="1">
    <source>
        <dbReference type="EMBL" id="QWM90741.2"/>
    </source>
</evidence>